<evidence type="ECO:0000256" key="1">
    <source>
        <dbReference type="SAM" id="MobiDB-lite"/>
    </source>
</evidence>
<protein>
    <submittedName>
        <fullName evidence="2">Uncharacterized protein</fullName>
    </submittedName>
</protein>
<reference evidence="2 3" key="1">
    <citation type="submission" date="2019-03" db="EMBL/GenBank/DDBJ databases">
        <title>Draft genome sequence of Xylaria hypoxylon DSM 108379, a ubiquitous saprotrophic-parasitic fungi on hardwood.</title>
        <authorList>
            <person name="Buettner E."/>
            <person name="Leonhardt S."/>
            <person name="Gebauer A.M."/>
            <person name="Liers C."/>
            <person name="Hofrichter M."/>
            <person name="Kellner H."/>
        </authorList>
    </citation>
    <scope>NUCLEOTIDE SEQUENCE [LARGE SCALE GENOMIC DNA]</scope>
    <source>
        <strain evidence="2 3">DSM 108379</strain>
    </source>
</reference>
<dbReference type="OrthoDB" id="4767954at2759"/>
<accession>A0A4Z0YY12</accession>
<proteinExistence type="predicted"/>
<dbReference type="Proteomes" id="UP000297716">
    <property type="component" value="Unassembled WGS sequence"/>
</dbReference>
<dbReference type="AlphaFoldDB" id="A0A4Z0YY12"/>
<feature type="region of interest" description="Disordered" evidence="1">
    <location>
        <begin position="1"/>
        <end position="23"/>
    </location>
</feature>
<comment type="caution">
    <text evidence="2">The sequence shown here is derived from an EMBL/GenBank/DDBJ whole genome shotgun (WGS) entry which is preliminary data.</text>
</comment>
<dbReference type="EMBL" id="SKBN01000096">
    <property type="protein sequence ID" value="TGJ83373.1"/>
    <property type="molecule type" value="Genomic_DNA"/>
</dbReference>
<organism evidence="2 3">
    <name type="scientific">Xylaria hypoxylon</name>
    <dbReference type="NCBI Taxonomy" id="37992"/>
    <lineage>
        <taxon>Eukaryota</taxon>
        <taxon>Fungi</taxon>
        <taxon>Dikarya</taxon>
        <taxon>Ascomycota</taxon>
        <taxon>Pezizomycotina</taxon>
        <taxon>Sordariomycetes</taxon>
        <taxon>Xylariomycetidae</taxon>
        <taxon>Xylariales</taxon>
        <taxon>Xylariaceae</taxon>
        <taxon>Xylaria</taxon>
    </lineage>
</organism>
<gene>
    <name evidence="2" type="ORF">E0Z10_g5407</name>
</gene>
<evidence type="ECO:0000313" key="3">
    <source>
        <dbReference type="Proteomes" id="UP000297716"/>
    </source>
</evidence>
<sequence length="217" mass="24399">MAYSGSSTQKSESNTLQTQSQSQDEGYIYDLDDPYLIPNVLSQQPTAAGTMTCRFLAMPFNEAGSFFHNITQYGYIIHESREKLIMRVGAHNMDLIDRIRQIWVSKYLTPFTECRITFDLPKRDQMTTIIIQRVLGKFDKDTADCLESDAMEDPVTKAGEAPMTIQGAAAFIPRPSDGGRVDAMPRTLQRRRATSLPSSEVLAELSESPWHLPQILS</sequence>
<evidence type="ECO:0000313" key="2">
    <source>
        <dbReference type="EMBL" id="TGJ83373.1"/>
    </source>
</evidence>
<name>A0A4Z0YY12_9PEZI</name>
<keyword evidence="3" id="KW-1185">Reference proteome</keyword>